<gene>
    <name evidence="2" type="ORF">G9U52_33090</name>
</gene>
<evidence type="ECO:0000313" key="2">
    <source>
        <dbReference type="EMBL" id="NHN34622.1"/>
    </source>
</evidence>
<dbReference type="SUPFAM" id="SSF52540">
    <property type="entry name" value="P-loop containing nucleoside triphosphate hydrolases"/>
    <property type="match status" value="1"/>
</dbReference>
<keyword evidence="3" id="KW-1185">Reference proteome</keyword>
<reference evidence="2" key="1">
    <citation type="submission" date="2020-03" db="EMBL/GenBank/DDBJ databases">
        <title>Draft sequencing of Paenibacilllus sp. S3N08.</title>
        <authorList>
            <person name="Kim D.-U."/>
        </authorList>
    </citation>
    <scope>NUCLEOTIDE SEQUENCE</scope>
    <source>
        <strain evidence="2">S3N08</strain>
    </source>
</reference>
<dbReference type="Proteomes" id="UP001165962">
    <property type="component" value="Unassembled WGS sequence"/>
</dbReference>
<dbReference type="InterPro" id="IPR027417">
    <property type="entry name" value="P-loop_NTPase"/>
</dbReference>
<feature type="domain" description="AAA+ ATPase" evidence="1">
    <location>
        <begin position="186"/>
        <end position="413"/>
    </location>
</feature>
<dbReference type="PANTHER" id="PTHR43581:SF2">
    <property type="entry name" value="EXCINUCLEASE ATPASE SUBUNIT"/>
    <property type="match status" value="1"/>
</dbReference>
<dbReference type="Pfam" id="PF13304">
    <property type="entry name" value="AAA_21"/>
    <property type="match status" value="1"/>
</dbReference>
<dbReference type="InterPro" id="IPR003593">
    <property type="entry name" value="AAA+_ATPase"/>
</dbReference>
<protein>
    <submittedName>
        <fullName evidence="2">AAA family ATPase</fullName>
    </submittedName>
</protein>
<dbReference type="Gene3D" id="3.40.50.300">
    <property type="entry name" value="P-loop containing nucleotide triphosphate hydrolases"/>
    <property type="match status" value="1"/>
</dbReference>
<sequence length="494" mass="57691">MNFYIIYYPNSKGHEKKDYPYIELLYDKWNDFGYCTSFTAHLYINDHKSLDMGALKILHITDNFTINVIDKNFESLEEGKFCSLGQSMEYYRDLRTLEQKLYEDILHSLKDVAIYKEYYEKFKGHGGIGDSFFRSSEAKKAFSSAIQYFGGEKRDEIFNFTYKFNPPYSNQKINITFDYSKKDFVPNKMFVLVGKNGCGKTQFMERFANSLCGSESKENSIEAFDNMPLFSKVIAVSFSAFDDFKKPQQDEKRNSSGSEPMNNYIYCGIQGNDEKTLSLKEMREIGEIRFKELRKNDEKFQLWKRTMMSVLENEFEVLLKETEPEKIFEARLSSGQNILLYTMTNVIANIEYESILLFDEPELHLHPNAISNLMRTLSDLLKEYNSYAIVCTHSPLIVQETASRYIKKFVREDNLLDVRELSLESLGENLTSITEEVFNVKDVESYYKTIFRTAVNRENKNLDAILNKFPNGLSYNAMTYISVIEKNKQNRGKN</sequence>
<dbReference type="RefSeq" id="WP_166155830.1">
    <property type="nucleotide sequence ID" value="NZ_JAAOIW010000020.1"/>
</dbReference>
<dbReference type="EMBL" id="JAAOIW010000020">
    <property type="protein sequence ID" value="NHN34622.1"/>
    <property type="molecule type" value="Genomic_DNA"/>
</dbReference>
<dbReference type="PANTHER" id="PTHR43581">
    <property type="entry name" value="ATP/GTP PHOSPHATASE"/>
    <property type="match status" value="1"/>
</dbReference>
<proteinExistence type="predicted"/>
<dbReference type="SMART" id="SM00382">
    <property type="entry name" value="AAA"/>
    <property type="match status" value="1"/>
</dbReference>
<dbReference type="InterPro" id="IPR003959">
    <property type="entry name" value="ATPase_AAA_core"/>
</dbReference>
<comment type="caution">
    <text evidence="2">The sequence shown here is derived from an EMBL/GenBank/DDBJ whole genome shotgun (WGS) entry which is preliminary data.</text>
</comment>
<accession>A0ABX0JEN7</accession>
<name>A0ABX0JEN7_9BACL</name>
<evidence type="ECO:0000313" key="3">
    <source>
        <dbReference type="Proteomes" id="UP001165962"/>
    </source>
</evidence>
<evidence type="ECO:0000259" key="1">
    <source>
        <dbReference type="SMART" id="SM00382"/>
    </source>
</evidence>
<dbReference type="InterPro" id="IPR051396">
    <property type="entry name" value="Bact_Antivir_Def_Nuclease"/>
</dbReference>
<organism evidence="2 3">
    <name type="scientific">Paenibacillus agricola</name>
    <dbReference type="NCBI Taxonomy" id="2716264"/>
    <lineage>
        <taxon>Bacteria</taxon>
        <taxon>Bacillati</taxon>
        <taxon>Bacillota</taxon>
        <taxon>Bacilli</taxon>
        <taxon>Bacillales</taxon>
        <taxon>Paenibacillaceae</taxon>
        <taxon>Paenibacillus</taxon>
    </lineage>
</organism>